<feature type="domain" description="CMP/dCMP-type deaminase" evidence="6">
    <location>
        <begin position="1"/>
        <end position="47"/>
    </location>
</feature>
<comment type="pathway">
    <text evidence="1">Cofactor biosynthesis; riboflavin biosynthesis; 5-amino-6-(D-ribitylamino)uracil from GTP: step 3/4.</text>
</comment>
<dbReference type="Gene3D" id="3.40.430.10">
    <property type="entry name" value="Dihydrofolate Reductase, subunit A"/>
    <property type="match status" value="1"/>
</dbReference>
<dbReference type="PANTHER" id="PTHR38011">
    <property type="entry name" value="DIHYDROFOLATE REDUCTASE FAMILY PROTEIN (AFU_ORTHOLOGUE AFUA_8G06820)"/>
    <property type="match status" value="1"/>
</dbReference>
<dbReference type="UniPathway" id="UPA00275">
    <property type="reaction ID" value="UER00402"/>
</dbReference>
<evidence type="ECO:0000256" key="2">
    <source>
        <dbReference type="ARBA" id="ARBA00013173"/>
    </source>
</evidence>
<dbReference type="GO" id="GO:0008703">
    <property type="term" value="F:5-amino-6-(5-phosphoribosylamino)uracil reductase activity"/>
    <property type="evidence" value="ECO:0007669"/>
    <property type="project" value="UniProtKB-EC"/>
</dbReference>
<evidence type="ECO:0000256" key="3">
    <source>
        <dbReference type="ARBA" id="ARBA00022857"/>
    </source>
</evidence>
<dbReference type="SUPFAM" id="SSF53927">
    <property type="entry name" value="Cytidine deaminase-like"/>
    <property type="match status" value="1"/>
</dbReference>
<dbReference type="EMBL" id="VSSQ01042177">
    <property type="protein sequence ID" value="MPM95717.1"/>
    <property type="molecule type" value="Genomic_DNA"/>
</dbReference>
<dbReference type="NCBIfam" id="TIGR00227">
    <property type="entry name" value="ribD_Cterm"/>
    <property type="match status" value="1"/>
</dbReference>
<evidence type="ECO:0000259" key="6">
    <source>
        <dbReference type="PROSITE" id="PS51747"/>
    </source>
</evidence>
<dbReference type="PROSITE" id="PS51747">
    <property type="entry name" value="CYT_DCMP_DEAMINASES_2"/>
    <property type="match status" value="1"/>
</dbReference>
<evidence type="ECO:0000256" key="4">
    <source>
        <dbReference type="ARBA" id="ARBA00023002"/>
    </source>
</evidence>
<evidence type="ECO:0000313" key="7">
    <source>
        <dbReference type="EMBL" id="MPM95717.1"/>
    </source>
</evidence>
<comment type="caution">
    <text evidence="7">The sequence shown here is derived from an EMBL/GenBank/DDBJ whole genome shotgun (WGS) entry which is preliminary data.</text>
</comment>
<keyword evidence="3" id="KW-0521">NADP</keyword>
<reference evidence="7" key="1">
    <citation type="submission" date="2019-08" db="EMBL/GenBank/DDBJ databases">
        <authorList>
            <person name="Kucharzyk K."/>
            <person name="Murdoch R.W."/>
            <person name="Higgins S."/>
            <person name="Loffler F."/>
        </authorList>
    </citation>
    <scope>NUCLEOTIDE SEQUENCE</scope>
</reference>
<dbReference type="InterPro" id="IPR050765">
    <property type="entry name" value="Riboflavin_Biosynth_HTPR"/>
</dbReference>
<accession>A0A645E215</accession>
<dbReference type="InterPro" id="IPR016193">
    <property type="entry name" value="Cytidine_deaminase-like"/>
</dbReference>
<dbReference type="NCBIfam" id="TIGR00326">
    <property type="entry name" value="eubact_ribD"/>
    <property type="match status" value="1"/>
</dbReference>
<gene>
    <name evidence="7" type="primary">ribD_22</name>
    <name evidence="7" type="ORF">SDC9_142872</name>
</gene>
<organism evidence="7">
    <name type="scientific">bioreactor metagenome</name>
    <dbReference type="NCBI Taxonomy" id="1076179"/>
    <lineage>
        <taxon>unclassified sequences</taxon>
        <taxon>metagenomes</taxon>
        <taxon>ecological metagenomes</taxon>
    </lineage>
</organism>
<dbReference type="Pfam" id="PF01872">
    <property type="entry name" value="RibD_C"/>
    <property type="match status" value="1"/>
</dbReference>
<dbReference type="GO" id="GO:0009231">
    <property type="term" value="P:riboflavin biosynthetic process"/>
    <property type="evidence" value="ECO:0007669"/>
    <property type="project" value="UniProtKB-UniPathway"/>
</dbReference>
<dbReference type="EC" id="1.1.1.193" evidence="2"/>
<dbReference type="SUPFAM" id="SSF53597">
    <property type="entry name" value="Dihydrofolate reductase-like"/>
    <property type="match status" value="1"/>
</dbReference>
<dbReference type="InterPro" id="IPR002125">
    <property type="entry name" value="CMP_dCMP_dom"/>
</dbReference>
<dbReference type="Gene3D" id="3.40.140.10">
    <property type="entry name" value="Cytidine Deaminase, domain 2"/>
    <property type="match status" value="1"/>
</dbReference>
<sequence>MYVTLEPCCHFGKTPPCTDAILQSKIARVVIGALDPNPLVAGKGLSILQSRGVEAVFGILEEDCIRLNEVFFHYIKTGKPFVVMKYAMTMDGKIATAEGKSKWITGESARNHVHQSRHRYCAVMVGIGTVLTDDPMLTCRVEKGKNPIRIICDTNLRTPLSSRVVATADRAGTIIATSCGETEKHRPYLDAGCEILMLPQKGSHIDLTILMQALGRRKIDSILLEGGGELNYSALQSGIVNKVQTYVSPKIFGGRLAKTPVGGTGVSEVNHCFRLKNQQITWFQEDLLIESEVEYPCLQE</sequence>
<keyword evidence="4" id="KW-0560">Oxidoreductase</keyword>
<protein>
    <recommendedName>
        <fullName evidence="2">5-amino-6-(5-phosphoribosylamino)uracil reductase</fullName>
        <ecNumber evidence="2">1.1.1.193</ecNumber>
    </recommendedName>
</protein>
<dbReference type="InterPro" id="IPR011549">
    <property type="entry name" value="RibD_C"/>
</dbReference>
<proteinExistence type="predicted"/>
<dbReference type="InterPro" id="IPR024072">
    <property type="entry name" value="DHFR-like_dom_sf"/>
</dbReference>
<evidence type="ECO:0000256" key="5">
    <source>
        <dbReference type="ARBA" id="ARBA00023268"/>
    </source>
</evidence>
<name>A0A645E215_9ZZZZ</name>
<dbReference type="InterPro" id="IPR004794">
    <property type="entry name" value="Eubact_RibD"/>
</dbReference>
<dbReference type="GO" id="GO:0008835">
    <property type="term" value="F:diaminohydroxyphosphoribosylaminopyrimidine deaminase activity"/>
    <property type="evidence" value="ECO:0007669"/>
    <property type="project" value="InterPro"/>
</dbReference>
<dbReference type="AlphaFoldDB" id="A0A645E215"/>
<dbReference type="PANTHER" id="PTHR38011:SF7">
    <property type="entry name" value="2,5-DIAMINO-6-RIBOSYLAMINO-4(3H)-PYRIMIDINONE 5'-PHOSPHATE REDUCTASE"/>
    <property type="match status" value="1"/>
</dbReference>
<dbReference type="InterPro" id="IPR002734">
    <property type="entry name" value="RibDG_C"/>
</dbReference>
<evidence type="ECO:0000256" key="1">
    <source>
        <dbReference type="ARBA" id="ARBA00004910"/>
    </source>
</evidence>
<dbReference type="GO" id="GO:0050661">
    <property type="term" value="F:NADP binding"/>
    <property type="evidence" value="ECO:0007669"/>
    <property type="project" value="InterPro"/>
</dbReference>
<keyword evidence="5" id="KW-0511">Multifunctional enzyme</keyword>